<dbReference type="InterPro" id="IPR011330">
    <property type="entry name" value="Glyco_hydro/deAcase_b/a-brl"/>
</dbReference>
<accession>A0A7C8LT19</accession>
<evidence type="ECO:0000313" key="5">
    <source>
        <dbReference type="Proteomes" id="UP000483018"/>
    </source>
</evidence>
<keyword evidence="5" id="KW-1185">Reference proteome</keyword>
<dbReference type="Proteomes" id="UP000483018">
    <property type="component" value="Unassembled WGS sequence"/>
</dbReference>
<dbReference type="PROSITE" id="PS51257">
    <property type="entry name" value="PROKAR_LIPOPROTEIN"/>
    <property type="match status" value="1"/>
</dbReference>
<dbReference type="GO" id="GO:0016810">
    <property type="term" value="F:hydrolase activity, acting on carbon-nitrogen (but not peptide) bonds"/>
    <property type="evidence" value="ECO:0007669"/>
    <property type="project" value="InterPro"/>
</dbReference>
<protein>
    <submittedName>
        <fullName evidence="4">Polysaccharide deacetylase family protein</fullName>
    </submittedName>
</protein>
<dbReference type="AlphaFoldDB" id="A0A7C8LT19"/>
<proteinExistence type="predicted"/>
<organism evidence="4 5">
    <name type="scientific">Defluviitalea raffinosedens</name>
    <dbReference type="NCBI Taxonomy" id="1450156"/>
    <lineage>
        <taxon>Bacteria</taxon>
        <taxon>Bacillati</taxon>
        <taxon>Bacillota</taxon>
        <taxon>Clostridia</taxon>
        <taxon>Lachnospirales</taxon>
        <taxon>Defluviitaleaceae</taxon>
        <taxon>Defluviitalea</taxon>
    </lineage>
</organism>
<dbReference type="InterPro" id="IPR051398">
    <property type="entry name" value="Polysacch_Deacetylase"/>
</dbReference>
<sequence>MQMYKNIKHSLVFLLILSILFGTTGCVKNEKLPQEDQNVDQRVELADVNEAEEPNEEQEIGEEEKEEITEIDYQKVRPNELGHIMIIMYHGIVESDPPSPYQRTVEGLKEDLKYLYEHGYRLISMRDYIDNNITVEAGYTPVILTFDDGISSSFSLIEENGELKPTPDCAVDIINKFYEEHPDFGRHAVFYINGDNDPFAGDGTFKERLEYLINNGYEVSNHTYSHAHLSKLGAEEIQEQIGKVDQMIKEALPGYTLDSFSYPFGERPKEELRHLVEKGSYNGKEYSYRIGLREGPSGPFVPVNHIKFDPFNVPRVRGSRGEEGDLGWYFEYYEKHPEYRYISDGNPNRIAVPVEQEQNVNMDSLGDKELYIYTVEE</sequence>
<name>A0A7C8LT19_9FIRM</name>
<evidence type="ECO:0000256" key="1">
    <source>
        <dbReference type="ARBA" id="ARBA00004613"/>
    </source>
</evidence>
<dbReference type="PANTHER" id="PTHR34216">
    <property type="match status" value="1"/>
</dbReference>
<reference evidence="4 5" key="1">
    <citation type="submission" date="2019-12" db="EMBL/GenBank/DDBJ databases">
        <title>Defluviitalea raffinosedens, isolated from a biogas fermenter, genome sequencing and characterization.</title>
        <authorList>
            <person name="Rettenmaier R."/>
            <person name="Schneider M."/>
            <person name="Neuhaus K."/>
            <person name="Liebl W."/>
            <person name="Zverlov V."/>
        </authorList>
    </citation>
    <scope>NUCLEOTIDE SEQUENCE [LARGE SCALE GENOMIC DNA]</scope>
    <source>
        <strain evidence="4 5">249c-K6</strain>
    </source>
</reference>
<dbReference type="Pfam" id="PF01522">
    <property type="entry name" value="Polysacc_deac_1"/>
    <property type="match status" value="1"/>
</dbReference>
<dbReference type="GO" id="GO:0005576">
    <property type="term" value="C:extracellular region"/>
    <property type="evidence" value="ECO:0007669"/>
    <property type="project" value="UniProtKB-SubCell"/>
</dbReference>
<evidence type="ECO:0000313" key="4">
    <source>
        <dbReference type="EMBL" id="KAE9633777.1"/>
    </source>
</evidence>
<feature type="domain" description="NodB homology" evidence="3">
    <location>
        <begin position="141"/>
        <end position="273"/>
    </location>
</feature>
<dbReference type="SUPFAM" id="SSF88713">
    <property type="entry name" value="Glycoside hydrolase/deacetylase"/>
    <property type="match status" value="1"/>
</dbReference>
<keyword evidence="2" id="KW-0732">Signal</keyword>
<gene>
    <name evidence="4" type="ORF">GND95_08985</name>
</gene>
<evidence type="ECO:0000256" key="2">
    <source>
        <dbReference type="ARBA" id="ARBA00022729"/>
    </source>
</evidence>
<evidence type="ECO:0000259" key="3">
    <source>
        <dbReference type="Pfam" id="PF01522"/>
    </source>
</evidence>
<comment type="subcellular location">
    <subcellularLocation>
        <location evidence="1">Secreted</location>
    </subcellularLocation>
</comment>
<comment type="caution">
    <text evidence="4">The sequence shown here is derived from an EMBL/GenBank/DDBJ whole genome shotgun (WGS) entry which is preliminary data.</text>
</comment>
<dbReference type="InterPro" id="IPR002509">
    <property type="entry name" value="NODB_dom"/>
</dbReference>
<dbReference type="EMBL" id="WSLF01000007">
    <property type="protein sequence ID" value="KAE9633777.1"/>
    <property type="molecule type" value="Genomic_DNA"/>
</dbReference>
<dbReference type="GO" id="GO:0005975">
    <property type="term" value="P:carbohydrate metabolic process"/>
    <property type="evidence" value="ECO:0007669"/>
    <property type="project" value="InterPro"/>
</dbReference>
<dbReference type="Gene3D" id="3.20.20.370">
    <property type="entry name" value="Glycoside hydrolase/deacetylase"/>
    <property type="match status" value="1"/>
</dbReference>
<dbReference type="PANTHER" id="PTHR34216:SF3">
    <property type="entry name" value="POLY-BETA-1,6-N-ACETYL-D-GLUCOSAMINE N-DEACETYLASE"/>
    <property type="match status" value="1"/>
</dbReference>